<keyword evidence="2" id="KW-1185">Reference proteome</keyword>
<comment type="caution">
    <text evidence="1">The sequence shown here is derived from an EMBL/GenBank/DDBJ whole genome shotgun (WGS) entry which is preliminary data.</text>
</comment>
<dbReference type="EMBL" id="CAJNOC010002237">
    <property type="protein sequence ID" value="CAF0921034.1"/>
    <property type="molecule type" value="Genomic_DNA"/>
</dbReference>
<evidence type="ECO:0000313" key="2">
    <source>
        <dbReference type="Proteomes" id="UP000663879"/>
    </source>
</evidence>
<gene>
    <name evidence="1" type="ORF">OXX778_LOCUS12384</name>
</gene>
<evidence type="ECO:0000313" key="1">
    <source>
        <dbReference type="EMBL" id="CAF0921034.1"/>
    </source>
</evidence>
<dbReference type="Proteomes" id="UP000663879">
    <property type="component" value="Unassembled WGS sequence"/>
</dbReference>
<proteinExistence type="predicted"/>
<sequence>MAYDNRKNIIHLKFKNCENSGKDYCQTGMFGNATDDYFTNMNLNCENLGKDHGQTGMFGNATDDFYNNMNFY</sequence>
<name>A0A814AXP0_9BILA</name>
<protein>
    <submittedName>
        <fullName evidence="1">Uncharacterized protein</fullName>
    </submittedName>
</protein>
<accession>A0A814AXP0</accession>
<organism evidence="1 2">
    <name type="scientific">Brachionus calyciflorus</name>
    <dbReference type="NCBI Taxonomy" id="104777"/>
    <lineage>
        <taxon>Eukaryota</taxon>
        <taxon>Metazoa</taxon>
        <taxon>Spiralia</taxon>
        <taxon>Gnathifera</taxon>
        <taxon>Rotifera</taxon>
        <taxon>Eurotatoria</taxon>
        <taxon>Monogononta</taxon>
        <taxon>Pseudotrocha</taxon>
        <taxon>Ploima</taxon>
        <taxon>Brachionidae</taxon>
        <taxon>Brachionus</taxon>
    </lineage>
</organism>
<reference evidence="1" key="1">
    <citation type="submission" date="2021-02" db="EMBL/GenBank/DDBJ databases">
        <authorList>
            <person name="Nowell W R."/>
        </authorList>
    </citation>
    <scope>NUCLEOTIDE SEQUENCE</scope>
    <source>
        <strain evidence="1">Ploen Becks lab</strain>
    </source>
</reference>
<dbReference type="AlphaFoldDB" id="A0A814AXP0"/>